<evidence type="ECO:0000313" key="2">
    <source>
        <dbReference type="Proteomes" id="UP001202328"/>
    </source>
</evidence>
<dbReference type="AlphaFoldDB" id="A0AAD4S065"/>
<sequence length="109" mass="12352">MDLVCCSGGRRKWRRWPRTRSCRGSELFAVIMEGGNDGSAENGLEASIAFPSTLDFAYFSMLLGITFRVRVLNIKFNAGKALQSLILIVDHSLSVAKWWSRQFIHVWLS</sequence>
<accession>A0AAD4S065</accession>
<comment type="caution">
    <text evidence="1">The sequence shown here is derived from an EMBL/GenBank/DDBJ whole genome shotgun (WGS) entry which is preliminary data.</text>
</comment>
<gene>
    <name evidence="1" type="ORF">MKW98_000260</name>
</gene>
<reference evidence="1" key="1">
    <citation type="submission" date="2022-04" db="EMBL/GenBank/DDBJ databases">
        <title>A functionally conserved STORR gene fusion in Papaver species that diverged 16.8 million years ago.</title>
        <authorList>
            <person name="Catania T."/>
        </authorList>
    </citation>
    <scope>NUCLEOTIDE SEQUENCE</scope>
    <source>
        <strain evidence="1">S-188037</strain>
    </source>
</reference>
<dbReference type="Proteomes" id="UP001202328">
    <property type="component" value="Unassembled WGS sequence"/>
</dbReference>
<name>A0AAD4S065_9MAGN</name>
<keyword evidence="2" id="KW-1185">Reference proteome</keyword>
<proteinExistence type="predicted"/>
<evidence type="ECO:0000313" key="1">
    <source>
        <dbReference type="EMBL" id="KAI3850450.1"/>
    </source>
</evidence>
<dbReference type="EMBL" id="JAJJMB010016019">
    <property type="protein sequence ID" value="KAI3850450.1"/>
    <property type="molecule type" value="Genomic_DNA"/>
</dbReference>
<organism evidence="1 2">
    <name type="scientific">Papaver atlanticum</name>
    <dbReference type="NCBI Taxonomy" id="357466"/>
    <lineage>
        <taxon>Eukaryota</taxon>
        <taxon>Viridiplantae</taxon>
        <taxon>Streptophyta</taxon>
        <taxon>Embryophyta</taxon>
        <taxon>Tracheophyta</taxon>
        <taxon>Spermatophyta</taxon>
        <taxon>Magnoliopsida</taxon>
        <taxon>Ranunculales</taxon>
        <taxon>Papaveraceae</taxon>
        <taxon>Papaveroideae</taxon>
        <taxon>Papaver</taxon>
    </lineage>
</organism>
<protein>
    <submittedName>
        <fullName evidence="1">Uncharacterized protein</fullName>
    </submittedName>
</protein>